<keyword evidence="2" id="KW-1185">Reference proteome</keyword>
<reference evidence="2" key="1">
    <citation type="submission" date="2013-02" db="EMBL/GenBank/DDBJ databases">
        <authorList>
            <person name="Hughes D."/>
        </authorList>
    </citation>
    <scope>NUCLEOTIDE SEQUENCE</scope>
    <source>
        <strain>Durham</strain>
        <strain evidence="2">NC isolate 2 -- Noor lab</strain>
    </source>
</reference>
<evidence type="ECO:0008006" key="3">
    <source>
        <dbReference type="Google" id="ProtNLM"/>
    </source>
</evidence>
<dbReference type="EMBL" id="CAQQ02091769">
    <property type="status" value="NOT_ANNOTATED_CDS"/>
    <property type="molecule type" value="Genomic_DNA"/>
</dbReference>
<evidence type="ECO:0000313" key="1">
    <source>
        <dbReference type="EnsemblMetazoa" id="MESCA010250-PA"/>
    </source>
</evidence>
<evidence type="ECO:0000313" key="2">
    <source>
        <dbReference type="Proteomes" id="UP000015102"/>
    </source>
</evidence>
<name>T1H220_MEGSC</name>
<dbReference type="AlphaFoldDB" id="T1H220"/>
<dbReference type="InterPro" id="IPR013783">
    <property type="entry name" value="Ig-like_fold"/>
</dbReference>
<dbReference type="Proteomes" id="UP000015102">
    <property type="component" value="Unassembled WGS sequence"/>
</dbReference>
<dbReference type="Gene3D" id="2.60.40.10">
    <property type="entry name" value="Immunoglobulins"/>
    <property type="match status" value="1"/>
</dbReference>
<organism evidence="1 2">
    <name type="scientific">Megaselia scalaris</name>
    <name type="common">Humpbacked fly</name>
    <name type="synonym">Phora scalaris</name>
    <dbReference type="NCBI Taxonomy" id="36166"/>
    <lineage>
        <taxon>Eukaryota</taxon>
        <taxon>Metazoa</taxon>
        <taxon>Ecdysozoa</taxon>
        <taxon>Arthropoda</taxon>
        <taxon>Hexapoda</taxon>
        <taxon>Insecta</taxon>
        <taxon>Pterygota</taxon>
        <taxon>Neoptera</taxon>
        <taxon>Endopterygota</taxon>
        <taxon>Diptera</taxon>
        <taxon>Brachycera</taxon>
        <taxon>Muscomorpha</taxon>
        <taxon>Platypezoidea</taxon>
        <taxon>Phoridae</taxon>
        <taxon>Megaseliini</taxon>
        <taxon>Megaselia</taxon>
    </lineage>
</organism>
<dbReference type="EMBL" id="CAQQ02091770">
    <property type="status" value="NOT_ANNOTATED_CDS"/>
    <property type="molecule type" value="Genomic_DNA"/>
</dbReference>
<protein>
    <recommendedName>
        <fullName evidence="3">Ig-like domain-containing protein</fullName>
    </recommendedName>
</protein>
<dbReference type="EnsemblMetazoa" id="MESCA010250-RA">
    <property type="protein sequence ID" value="MESCA010250-PA"/>
    <property type="gene ID" value="MESCA010250"/>
</dbReference>
<dbReference type="HOGENOM" id="CLU_2087559_0_0_1"/>
<accession>T1H220</accession>
<proteinExistence type="predicted"/>
<sequence>MANGGVGGPIEGYNSLNEQDAGTSIAAAQTMAAATLSSSSLTTRTTTASSAMLSSSYLDSNYPNPIQYNLGGNKWLEPYFDAATPKNVTALVGKSAYLNCRVRNLGNKTALKFNADA</sequence>
<reference evidence="1" key="2">
    <citation type="submission" date="2015-06" db="UniProtKB">
        <authorList>
            <consortium name="EnsemblMetazoa"/>
        </authorList>
    </citation>
    <scope>IDENTIFICATION</scope>
</reference>
<dbReference type="STRING" id="36166.T1H220"/>